<dbReference type="PANTHER" id="PTHR24148:SF64">
    <property type="entry name" value="HETEROKARYON INCOMPATIBILITY DOMAIN-CONTAINING PROTEIN"/>
    <property type="match status" value="1"/>
</dbReference>
<dbReference type="OrthoDB" id="3553147at2759"/>
<organism evidence="3 4">
    <name type="scientific">Pseudocercospora fuligena</name>
    <dbReference type="NCBI Taxonomy" id="685502"/>
    <lineage>
        <taxon>Eukaryota</taxon>
        <taxon>Fungi</taxon>
        <taxon>Dikarya</taxon>
        <taxon>Ascomycota</taxon>
        <taxon>Pezizomycotina</taxon>
        <taxon>Dothideomycetes</taxon>
        <taxon>Dothideomycetidae</taxon>
        <taxon>Mycosphaerellales</taxon>
        <taxon>Mycosphaerellaceae</taxon>
        <taxon>Pseudocercospora</taxon>
    </lineage>
</organism>
<gene>
    <name evidence="3" type="ORF">HII31_12544</name>
</gene>
<dbReference type="PANTHER" id="PTHR24148">
    <property type="entry name" value="ANKYRIN REPEAT DOMAIN-CONTAINING PROTEIN 39 HOMOLOG-RELATED"/>
    <property type="match status" value="1"/>
</dbReference>
<evidence type="ECO:0000259" key="2">
    <source>
        <dbReference type="Pfam" id="PF06985"/>
    </source>
</evidence>
<reference evidence="3" key="1">
    <citation type="submission" date="2020-04" db="EMBL/GenBank/DDBJ databases">
        <title>Draft genome resource of the tomato pathogen Pseudocercospora fuligena.</title>
        <authorList>
            <person name="Zaccaron A."/>
        </authorList>
    </citation>
    <scope>NUCLEOTIDE SEQUENCE</scope>
    <source>
        <strain evidence="3">PF001</strain>
    </source>
</reference>
<dbReference type="InterPro" id="IPR052895">
    <property type="entry name" value="HetReg/Transcr_Mod"/>
</dbReference>
<evidence type="ECO:0000256" key="1">
    <source>
        <dbReference type="SAM" id="MobiDB-lite"/>
    </source>
</evidence>
<protein>
    <submittedName>
        <fullName evidence="3">Heterokaryon incompatibility protein 6, OR allele</fullName>
    </submittedName>
</protein>
<name>A0A8H6R6R0_9PEZI</name>
<feature type="domain" description="Heterokaryon incompatibility" evidence="2">
    <location>
        <begin position="93"/>
        <end position="249"/>
    </location>
</feature>
<proteinExistence type="predicted"/>
<dbReference type="Pfam" id="PF26639">
    <property type="entry name" value="Het-6_barrel"/>
    <property type="match status" value="1"/>
</dbReference>
<sequence>MPLFSFKKSSKQAQASKPTQINSSRFQDDATTDGVELQRTRYQQTFEIKYKALRTTPLEIRLLWVHRSEKHDPIRCTILHTYLPGQGQQRIAYETVSYCWSAGKGGTAVIEIDQVPVTITNSAAEVIERVRSPLTDRYIWIDAICINQGDRDERNQQVALMAKIYKGATKNLVWLGHDEGYGEYINQEMNRALADFRRHSRAFVDIYAMTHDNMDLKRDGTVVDRTIDFRALAYLYERPWFGRLWIAQEVALARNSICYFGRTTFQLRDILKVALWMVYNSRCLPTGIAESIGVHNAVVLWHLVDRSCIPRENSIALTSSLYSLHRYLREFKATDPHDYVYAMLGLLVMTPEDREIHRAALEIDYTKPVEAVFRDATRAFIETSRTPDVLQGRTLESHGSETFTPSWSLDLRSKLDDESVANEFFGDYDACHSLLMSPNTFNGERDLNVLSLKGFDVDEVSGRTEETFNSGDDQQFLNTLRQAVGLWRRSPQAQRDGRNSQLSRTLIADADWLGDRATVGNIAEYESFQHYITKHRRLPPTNLENALSDYDQKTQEAIRFFTCAARACHRRRFFITKCGLFGLGPATLLNEDRIVILYGGTTPFAIRAVGNGKHVFVGECYVYGIMEGQACKKLS</sequence>
<keyword evidence="4" id="KW-1185">Reference proteome</keyword>
<evidence type="ECO:0000313" key="3">
    <source>
        <dbReference type="EMBL" id="KAF7186129.1"/>
    </source>
</evidence>
<feature type="compositionally biased region" description="Low complexity" evidence="1">
    <location>
        <begin position="1"/>
        <end position="17"/>
    </location>
</feature>
<evidence type="ECO:0000313" key="4">
    <source>
        <dbReference type="Proteomes" id="UP000660729"/>
    </source>
</evidence>
<dbReference type="AlphaFoldDB" id="A0A8H6R6R0"/>
<accession>A0A8H6R6R0</accession>
<comment type="caution">
    <text evidence="3">The sequence shown here is derived from an EMBL/GenBank/DDBJ whole genome shotgun (WGS) entry which is preliminary data.</text>
</comment>
<dbReference type="Proteomes" id="UP000660729">
    <property type="component" value="Unassembled WGS sequence"/>
</dbReference>
<feature type="region of interest" description="Disordered" evidence="1">
    <location>
        <begin position="1"/>
        <end position="33"/>
    </location>
</feature>
<dbReference type="Pfam" id="PF06985">
    <property type="entry name" value="HET"/>
    <property type="match status" value="1"/>
</dbReference>
<dbReference type="InterPro" id="IPR010730">
    <property type="entry name" value="HET"/>
</dbReference>
<dbReference type="EMBL" id="JABCIY010000267">
    <property type="protein sequence ID" value="KAF7186129.1"/>
    <property type="molecule type" value="Genomic_DNA"/>
</dbReference>